<gene>
    <name evidence="5" type="ORF">WH91_10315</name>
</gene>
<comment type="caution">
    <text evidence="5">The sequence shown here is derived from an EMBL/GenBank/DDBJ whole genome shotgun (WGS) entry which is preliminary data.</text>
</comment>
<evidence type="ECO:0000256" key="2">
    <source>
        <dbReference type="ARBA" id="ARBA00023125"/>
    </source>
</evidence>
<evidence type="ECO:0000313" key="6">
    <source>
        <dbReference type="Proteomes" id="UP000033519"/>
    </source>
</evidence>
<feature type="non-terminal residue" evidence="5">
    <location>
        <position position="1"/>
    </location>
</feature>
<dbReference type="InterPro" id="IPR008920">
    <property type="entry name" value="TF_FadR/GntR_C"/>
</dbReference>
<dbReference type="RefSeq" id="WP_046170932.1">
    <property type="nucleotide sequence ID" value="NZ_LAPV01000105.1"/>
</dbReference>
<reference evidence="5 6" key="1">
    <citation type="submission" date="2015-03" db="EMBL/GenBank/DDBJ databases">
        <authorList>
            <person name="Lepp D."/>
            <person name="Hassan Y.I."/>
            <person name="Li X.-Z."/>
            <person name="Zhou T."/>
        </authorList>
    </citation>
    <scope>NUCLEOTIDE SEQUENCE [LARGE SCALE GENOMIC DNA]</scope>
    <source>
        <strain evidence="5 6">Cr7-05</strain>
    </source>
</reference>
<feature type="domain" description="GntR C-terminal" evidence="4">
    <location>
        <begin position="49"/>
        <end position="174"/>
    </location>
</feature>
<dbReference type="PANTHER" id="PTHR43537">
    <property type="entry name" value="TRANSCRIPTIONAL REGULATOR, GNTR FAMILY"/>
    <property type="match status" value="1"/>
</dbReference>
<dbReference type="Gene3D" id="1.20.120.530">
    <property type="entry name" value="GntR ligand-binding domain-like"/>
    <property type="match status" value="1"/>
</dbReference>
<dbReference type="EMBL" id="LAPV01000105">
    <property type="protein sequence ID" value="KKC33109.1"/>
    <property type="molecule type" value="Genomic_DNA"/>
</dbReference>
<evidence type="ECO:0000256" key="3">
    <source>
        <dbReference type="ARBA" id="ARBA00023163"/>
    </source>
</evidence>
<accession>A0ABR5DYK9</accession>
<evidence type="ECO:0000259" key="4">
    <source>
        <dbReference type="SMART" id="SM00895"/>
    </source>
</evidence>
<evidence type="ECO:0000313" key="5">
    <source>
        <dbReference type="EMBL" id="KKC33109.1"/>
    </source>
</evidence>
<dbReference type="Pfam" id="PF07729">
    <property type="entry name" value="FCD"/>
    <property type="match status" value="1"/>
</dbReference>
<dbReference type="Proteomes" id="UP000033519">
    <property type="component" value="Unassembled WGS sequence"/>
</dbReference>
<keyword evidence="2" id="KW-0238">DNA-binding</keyword>
<sequence>MVREAIAELKADGIAISRRGSGLFVADLSDRNSFKVDRPAVLLPENVKQLFELRQPVEISATRFAAARRTDDDLQKLRRAHERMVAASDWAEEGVTADLQFHQMIAAAAHNAYYLDFLGYLGGLMRESIQVARAESRDSRVQGVTLEEHLNIFKGIESRDPERAAHAMMTHLEGARNRMS</sequence>
<organism evidence="5 6">
    <name type="scientific">Devosia psychrophila</name>
    <dbReference type="NCBI Taxonomy" id="728005"/>
    <lineage>
        <taxon>Bacteria</taxon>
        <taxon>Pseudomonadati</taxon>
        <taxon>Pseudomonadota</taxon>
        <taxon>Alphaproteobacteria</taxon>
        <taxon>Hyphomicrobiales</taxon>
        <taxon>Devosiaceae</taxon>
        <taxon>Devosia</taxon>
    </lineage>
</organism>
<keyword evidence="6" id="KW-1185">Reference proteome</keyword>
<proteinExistence type="predicted"/>
<dbReference type="SMART" id="SM00895">
    <property type="entry name" value="FCD"/>
    <property type="match status" value="1"/>
</dbReference>
<keyword evidence="3" id="KW-0804">Transcription</keyword>
<dbReference type="InterPro" id="IPR011711">
    <property type="entry name" value="GntR_C"/>
</dbReference>
<name>A0ABR5DYK9_9HYPH</name>
<dbReference type="SUPFAM" id="SSF48008">
    <property type="entry name" value="GntR ligand-binding domain-like"/>
    <property type="match status" value="1"/>
</dbReference>
<keyword evidence="1" id="KW-0805">Transcription regulation</keyword>
<dbReference type="PANTHER" id="PTHR43537:SF5">
    <property type="entry name" value="UXU OPERON TRANSCRIPTIONAL REGULATOR"/>
    <property type="match status" value="1"/>
</dbReference>
<evidence type="ECO:0000256" key="1">
    <source>
        <dbReference type="ARBA" id="ARBA00023015"/>
    </source>
</evidence>
<protein>
    <recommendedName>
        <fullName evidence="4">GntR C-terminal domain-containing protein</fullName>
    </recommendedName>
</protein>